<dbReference type="PROSITE" id="PS50166">
    <property type="entry name" value="IMPORTIN_B_NT"/>
    <property type="match status" value="1"/>
</dbReference>
<evidence type="ECO:0000256" key="8">
    <source>
        <dbReference type="SAM" id="MobiDB-lite"/>
    </source>
</evidence>
<dbReference type="EMBL" id="CVRI01000045">
    <property type="protein sequence ID" value="CRK97027.1"/>
    <property type="molecule type" value="Genomic_DNA"/>
</dbReference>
<dbReference type="InterPro" id="IPR011021">
    <property type="entry name" value="Arrestin-like_N"/>
</dbReference>
<sequence>MVSCTILYNNSNGVFLSGQEVSGTITLYNEKVRSLRAIVMITEGSAETSWTEESGMGNDKSTTTYRGTETYINTETLLMGNAKDYQDFKAGHHRYNFSFRLPIEIPSSFSNLYGKVFYRIKVEMRRQIKFNYSFEFPFTVITNFDLNQATEELAKPLKREISKKFFMGFGSGALTIIAEIPISGYARGQTLHILVKVLNDTNIDVNKIIVEFKRLCLFKSDWISTKNDSQFLLRNETEGVLSKFEKQVSFSFEVPQVEPTTVENCKYIHLTYEVAITAKVGGMHRSPIITMPVTIGTVALSAMNDPIKQAIYDELSIILKQPGQKAEERLKQLKFTEGYGIYLAELTLDESLDLGLRQLSSVLLKKYVDDHWSVDFDEFEKNLPLASNQAKQAIKTILPKGLYSSNSKIRNTVAYTISTIAGYDWPSDWVELFDIIVSCLSGNEDSVHGAMQVLVEFTYELEERVRDVGPIILSEIYRIFDSEAIFTVKTRSCSVDILILLLKCINNHIEAKDQAGLLNPVLPVFLEKLVHGLTIPNGPTSDFNLKTEILRVFTYMISDMPKFIQPFISSILPPIWSLLTQMADIYVKAIVNEGEVDPFDGNSEEKSHFVRMILQIFELVYSIAESKRFKSLVKDVVGDLTYILILYMQITEDQIQTWSEDSEKFVEDEDEEGVDFNIRTSGHDILMCLGEEFEEKFLAGLTDAITKHVALADAERNSGRQFWWKTHEAAMLAVGSTAFKELILTHDKFNLQEYLNLVKGLLGYQVSPFLSGRCIYTLSKYIETESCAPHFADAINTTISSLESNKPITLRISAIRSVYAFCNNLKDVENDRKAFVVSKLEIFLNGILQIISEAQSTLMGLTLEALCELLAFDINFTASSASRVIPLVQALFLKYHDDRFILEHVQAILKTCSQNPFCSQPLQEKIVPTLVNILNLQDEQINAPMQDIALDVLETIVKYSKAPLSAQLIESAFPAAIHAILRSEDHSVMQSGGECLRAFLYVSPEQVCSYQNGQGLNNILQVTTMLLNPMSTEFSAAFIGRLVITLITKAGNFLGEQIDLLLKAVISKMQLVETLNVVMSLVMIFAHLFLIQMDAVMNFLSSVPGPTGEPAMNFVFTNWLSRQHLFYGTYERKVSVMALCKIFEYGVTTKDQRLMQVTIKDLVEVPNSSNKVRTRSQNTNKDHQWVSIPIMVKIFKLLINELSNLREFKDAVNHTLEDEDEDEDGDEDGSDEENPSKEHEKNLNAFMLFDEDESKEDDNQLLQDLMKDPIFQEDTEKSLTKFITNFSHNENFSAFVEQLTAPEKKLLETLRIEG</sequence>
<dbReference type="Gene3D" id="1.25.10.10">
    <property type="entry name" value="Leucine-rich Repeat Variant"/>
    <property type="match status" value="1"/>
</dbReference>
<organism evidence="10 11">
    <name type="scientific">Clunio marinus</name>
    <dbReference type="NCBI Taxonomy" id="568069"/>
    <lineage>
        <taxon>Eukaryota</taxon>
        <taxon>Metazoa</taxon>
        <taxon>Ecdysozoa</taxon>
        <taxon>Arthropoda</taxon>
        <taxon>Hexapoda</taxon>
        <taxon>Insecta</taxon>
        <taxon>Pterygota</taxon>
        <taxon>Neoptera</taxon>
        <taxon>Endopterygota</taxon>
        <taxon>Diptera</taxon>
        <taxon>Nematocera</taxon>
        <taxon>Chironomoidea</taxon>
        <taxon>Chironomidae</taxon>
        <taxon>Clunio</taxon>
    </lineage>
</organism>
<dbReference type="GO" id="GO:0031267">
    <property type="term" value="F:small GTPase binding"/>
    <property type="evidence" value="ECO:0007669"/>
    <property type="project" value="InterPro"/>
</dbReference>
<dbReference type="SUPFAM" id="SSF81296">
    <property type="entry name" value="E set domains"/>
    <property type="match status" value="2"/>
</dbReference>
<reference evidence="10 11" key="1">
    <citation type="submission" date="2015-04" db="EMBL/GenBank/DDBJ databases">
        <authorList>
            <person name="Syromyatnikov M.Y."/>
            <person name="Popov V.N."/>
        </authorList>
    </citation>
    <scope>NUCLEOTIDE SEQUENCE [LARGE SCALE GENOMIC DNA]</scope>
</reference>
<proteinExistence type="inferred from homology"/>
<dbReference type="InterPro" id="IPR016024">
    <property type="entry name" value="ARM-type_fold"/>
</dbReference>
<keyword evidence="11" id="KW-1185">Reference proteome</keyword>
<evidence type="ECO:0000256" key="1">
    <source>
        <dbReference type="ARBA" id="ARBA00004123"/>
    </source>
</evidence>
<protein>
    <submittedName>
        <fullName evidence="10">CLUMA_CG010304, isoform A</fullName>
    </submittedName>
</protein>
<dbReference type="Pfam" id="PF02752">
    <property type="entry name" value="Arrestin_C"/>
    <property type="match status" value="1"/>
</dbReference>
<feature type="domain" description="Importin N-terminal" evidence="9">
    <location>
        <begin position="326"/>
        <end position="404"/>
    </location>
</feature>
<dbReference type="SMART" id="SM00913">
    <property type="entry name" value="IBN_N"/>
    <property type="match status" value="1"/>
</dbReference>
<dbReference type="Pfam" id="PF25018">
    <property type="entry name" value="HEAT_IPO9_c"/>
    <property type="match status" value="1"/>
</dbReference>
<name>A0A1J1I9Y7_9DIPT</name>
<dbReference type="Pfam" id="PF00339">
    <property type="entry name" value="Arrestin_N"/>
    <property type="match status" value="1"/>
</dbReference>
<feature type="region of interest" description="Disordered" evidence="8">
    <location>
        <begin position="1213"/>
        <end position="1241"/>
    </location>
</feature>
<comment type="similarity">
    <text evidence="2">Belongs to the arrestin family.</text>
</comment>
<dbReference type="Proteomes" id="UP000183832">
    <property type="component" value="Unassembled WGS sequence"/>
</dbReference>
<gene>
    <name evidence="10" type="primary">putative Importin-9</name>
    <name evidence="10" type="ORF">CLUMA_CG010304</name>
</gene>
<dbReference type="InterPro" id="IPR058669">
    <property type="entry name" value="TPR_IPO7/11-like"/>
</dbReference>
<dbReference type="FunFam" id="1.25.10.10:FF:000459">
    <property type="entry name" value="ARM repeat superfamily protein"/>
    <property type="match status" value="1"/>
</dbReference>
<dbReference type="InterPro" id="IPR011989">
    <property type="entry name" value="ARM-like"/>
</dbReference>
<dbReference type="Pfam" id="PF03810">
    <property type="entry name" value="IBN_N"/>
    <property type="match status" value="1"/>
</dbReference>
<dbReference type="Gene3D" id="2.60.40.640">
    <property type="match status" value="2"/>
</dbReference>
<evidence type="ECO:0000256" key="4">
    <source>
        <dbReference type="ARBA" id="ARBA00022448"/>
    </source>
</evidence>
<dbReference type="PANTHER" id="PTHR10997:SF9">
    <property type="entry name" value="IMPORTIN-9"/>
    <property type="match status" value="1"/>
</dbReference>
<dbReference type="InterPro" id="IPR001494">
    <property type="entry name" value="Importin-beta_N"/>
</dbReference>
<dbReference type="GO" id="GO:0005635">
    <property type="term" value="C:nuclear envelope"/>
    <property type="evidence" value="ECO:0007669"/>
    <property type="project" value="TreeGrafter"/>
</dbReference>
<keyword evidence="6" id="KW-0653">Protein transport</keyword>
<dbReference type="GO" id="GO:0005829">
    <property type="term" value="C:cytosol"/>
    <property type="evidence" value="ECO:0007669"/>
    <property type="project" value="TreeGrafter"/>
</dbReference>
<dbReference type="Pfam" id="PF25758">
    <property type="entry name" value="TPR_IPO11"/>
    <property type="match status" value="1"/>
</dbReference>
<evidence type="ECO:0000256" key="2">
    <source>
        <dbReference type="ARBA" id="ARBA00005298"/>
    </source>
</evidence>
<dbReference type="OrthoDB" id="431626at2759"/>
<feature type="compositionally biased region" description="Acidic residues" evidence="8">
    <location>
        <begin position="1217"/>
        <end position="1233"/>
    </location>
</feature>
<dbReference type="SUPFAM" id="SSF48371">
    <property type="entry name" value="ARM repeat"/>
    <property type="match status" value="1"/>
</dbReference>
<evidence type="ECO:0000256" key="7">
    <source>
        <dbReference type="ARBA" id="ARBA00023242"/>
    </source>
</evidence>
<keyword evidence="4" id="KW-0813">Transport</keyword>
<comment type="subcellular location">
    <subcellularLocation>
        <location evidence="1">Nucleus</location>
    </subcellularLocation>
</comment>
<evidence type="ECO:0000256" key="5">
    <source>
        <dbReference type="ARBA" id="ARBA00022606"/>
    </source>
</evidence>
<dbReference type="InterPro" id="IPR011022">
    <property type="entry name" value="Arrestin_C-like"/>
</dbReference>
<keyword evidence="7" id="KW-0539">Nucleus</keyword>
<dbReference type="InterPro" id="IPR056840">
    <property type="entry name" value="HEAT_IPO9_central"/>
</dbReference>
<evidence type="ECO:0000256" key="3">
    <source>
        <dbReference type="ARBA" id="ARBA00007991"/>
    </source>
</evidence>
<dbReference type="PANTHER" id="PTHR10997">
    <property type="entry name" value="IMPORTIN-7, 8, 11"/>
    <property type="match status" value="1"/>
</dbReference>
<evidence type="ECO:0000259" key="9">
    <source>
        <dbReference type="PROSITE" id="PS50166"/>
    </source>
</evidence>
<evidence type="ECO:0000256" key="6">
    <source>
        <dbReference type="ARBA" id="ARBA00022927"/>
    </source>
</evidence>
<dbReference type="SMART" id="SM01017">
    <property type="entry name" value="Arrestin_C"/>
    <property type="match status" value="1"/>
</dbReference>
<keyword evidence="5" id="KW-0716">Sensory transduction</keyword>
<dbReference type="GO" id="GO:0006606">
    <property type="term" value="P:protein import into nucleus"/>
    <property type="evidence" value="ECO:0007669"/>
    <property type="project" value="TreeGrafter"/>
</dbReference>
<dbReference type="InterPro" id="IPR014756">
    <property type="entry name" value="Ig_E-set"/>
</dbReference>
<evidence type="ECO:0000313" key="10">
    <source>
        <dbReference type="EMBL" id="CRK97027.1"/>
    </source>
</evidence>
<dbReference type="InterPro" id="IPR014752">
    <property type="entry name" value="Arrestin-like_C"/>
</dbReference>
<dbReference type="STRING" id="568069.A0A1J1I9Y7"/>
<accession>A0A1J1I9Y7</accession>
<evidence type="ECO:0000313" key="11">
    <source>
        <dbReference type="Proteomes" id="UP000183832"/>
    </source>
</evidence>
<comment type="similarity">
    <text evidence="3">Belongs to the importin beta family.</text>
</comment>